<evidence type="ECO:0000313" key="4">
    <source>
        <dbReference type="Proteomes" id="UP000050164"/>
    </source>
</evidence>
<dbReference type="Pfam" id="PF00823">
    <property type="entry name" value="PPE"/>
    <property type="match status" value="1"/>
</dbReference>
<organism evidence="3 4">
    <name type="scientific">Mycobacterium tuberculosis</name>
    <dbReference type="NCBI Taxonomy" id="1773"/>
    <lineage>
        <taxon>Bacteria</taxon>
        <taxon>Bacillati</taxon>
        <taxon>Actinomycetota</taxon>
        <taxon>Actinomycetes</taxon>
        <taxon>Mycobacteriales</taxon>
        <taxon>Mycobacteriaceae</taxon>
        <taxon>Mycobacterium</taxon>
        <taxon>Mycobacterium tuberculosis complex</taxon>
    </lineage>
</organism>
<feature type="domain" description="PPE" evidence="2">
    <location>
        <begin position="3"/>
        <end position="34"/>
    </location>
</feature>
<dbReference type="AlphaFoldDB" id="A0A655AY04"/>
<accession>A0A655AY04</accession>
<dbReference type="EMBL" id="CNFT01002735">
    <property type="protein sequence ID" value="CKU49624.1"/>
    <property type="molecule type" value="Genomic_DNA"/>
</dbReference>
<name>A0A655AY04_MYCTX</name>
<dbReference type="GO" id="GO:0052572">
    <property type="term" value="P:response to host immune response"/>
    <property type="evidence" value="ECO:0007669"/>
    <property type="project" value="TreeGrafter"/>
</dbReference>
<evidence type="ECO:0000259" key="2">
    <source>
        <dbReference type="Pfam" id="PF00823"/>
    </source>
</evidence>
<dbReference type="InterPro" id="IPR000030">
    <property type="entry name" value="PPE_dom"/>
</dbReference>
<protein>
    <submittedName>
        <fullName evidence="3">PPE family protein</fullName>
    </submittedName>
</protein>
<dbReference type="Proteomes" id="UP000050164">
    <property type="component" value="Unassembled WGS sequence"/>
</dbReference>
<dbReference type="SUPFAM" id="SSF140459">
    <property type="entry name" value="PE/PPE dimer-like"/>
    <property type="match status" value="1"/>
</dbReference>
<dbReference type="PANTHER" id="PTHR46766:SF1">
    <property type="entry name" value="GLUTAMINE-RICH PROTEIN 2"/>
    <property type="match status" value="1"/>
</dbReference>
<dbReference type="Gene3D" id="1.20.1260.20">
    <property type="entry name" value="PPE superfamily"/>
    <property type="match status" value="1"/>
</dbReference>
<reference evidence="3 4" key="1">
    <citation type="submission" date="2015-03" db="EMBL/GenBank/DDBJ databases">
        <authorList>
            <consortium name="Pathogen Informatics"/>
        </authorList>
    </citation>
    <scope>NUCLEOTIDE SEQUENCE [LARGE SCALE GENOMIC DNA]</scope>
    <source>
        <strain evidence="3 4">Bir 185</strain>
    </source>
</reference>
<comment type="similarity">
    <text evidence="1">Belongs to the mycobacterial PPE family.</text>
</comment>
<sequence length="41" mass="4480">MAHFSVLPPEINSLRMYLGAGSAPMLQAAAAWDGPRRRSPR</sequence>
<proteinExistence type="inferred from homology"/>
<evidence type="ECO:0000313" key="3">
    <source>
        <dbReference type="EMBL" id="CKU49624.1"/>
    </source>
</evidence>
<evidence type="ECO:0000256" key="1">
    <source>
        <dbReference type="ARBA" id="ARBA00010652"/>
    </source>
</evidence>
<dbReference type="PANTHER" id="PTHR46766">
    <property type="entry name" value="GLUTAMINE-RICH PROTEIN 2"/>
    <property type="match status" value="1"/>
</dbReference>
<dbReference type="InterPro" id="IPR038332">
    <property type="entry name" value="PPE_sf"/>
</dbReference>
<gene>
    <name evidence="3" type="ORF">ERS027659_05224</name>
</gene>